<dbReference type="GO" id="GO:0045892">
    <property type="term" value="P:negative regulation of DNA-templated transcription"/>
    <property type="evidence" value="ECO:0007669"/>
    <property type="project" value="InterPro"/>
</dbReference>
<dbReference type="GO" id="GO:0003700">
    <property type="term" value="F:DNA-binding transcription factor activity"/>
    <property type="evidence" value="ECO:0007669"/>
    <property type="project" value="TreeGrafter"/>
</dbReference>
<proteinExistence type="predicted"/>
<dbReference type="InterPro" id="IPR001647">
    <property type="entry name" value="HTH_TetR"/>
</dbReference>
<feature type="region of interest" description="Disordered" evidence="5">
    <location>
        <begin position="1"/>
        <end position="24"/>
    </location>
</feature>
<dbReference type="SUPFAM" id="SSF48498">
    <property type="entry name" value="Tetracyclin repressor-like, C-terminal domain"/>
    <property type="match status" value="1"/>
</dbReference>
<dbReference type="SUPFAM" id="SSF46689">
    <property type="entry name" value="Homeodomain-like"/>
    <property type="match status" value="1"/>
</dbReference>
<keyword evidence="3" id="KW-0804">Transcription</keyword>
<evidence type="ECO:0000313" key="8">
    <source>
        <dbReference type="Proteomes" id="UP000481583"/>
    </source>
</evidence>
<dbReference type="Pfam" id="PF02909">
    <property type="entry name" value="TetR_C_1"/>
    <property type="match status" value="1"/>
</dbReference>
<evidence type="ECO:0000313" key="7">
    <source>
        <dbReference type="EMBL" id="NGN68957.1"/>
    </source>
</evidence>
<evidence type="ECO:0000256" key="3">
    <source>
        <dbReference type="ARBA" id="ARBA00023163"/>
    </source>
</evidence>
<evidence type="ECO:0000259" key="6">
    <source>
        <dbReference type="PROSITE" id="PS50977"/>
    </source>
</evidence>
<name>A0A6G4UC97_9ACTN</name>
<dbReference type="GO" id="GO:0000976">
    <property type="term" value="F:transcription cis-regulatory region binding"/>
    <property type="evidence" value="ECO:0007669"/>
    <property type="project" value="TreeGrafter"/>
</dbReference>
<protein>
    <submittedName>
        <fullName evidence="7">TetR/AcrR family transcriptional regulator</fullName>
    </submittedName>
</protein>
<dbReference type="InterPro" id="IPR036271">
    <property type="entry name" value="Tet_transcr_reg_TetR-rel_C_sf"/>
</dbReference>
<keyword evidence="2 4" id="KW-0238">DNA-binding</keyword>
<feature type="DNA-binding region" description="H-T-H motif" evidence="4">
    <location>
        <begin position="46"/>
        <end position="65"/>
    </location>
</feature>
<dbReference type="InterPro" id="IPR009057">
    <property type="entry name" value="Homeodomain-like_sf"/>
</dbReference>
<dbReference type="PANTHER" id="PTHR30055">
    <property type="entry name" value="HTH-TYPE TRANSCRIPTIONAL REGULATOR RUTR"/>
    <property type="match status" value="1"/>
</dbReference>
<accession>A0A6G4UC97</accession>
<evidence type="ECO:0000256" key="2">
    <source>
        <dbReference type="ARBA" id="ARBA00023125"/>
    </source>
</evidence>
<dbReference type="AlphaFoldDB" id="A0A6G4UC97"/>
<evidence type="ECO:0000256" key="5">
    <source>
        <dbReference type="SAM" id="MobiDB-lite"/>
    </source>
</evidence>
<organism evidence="7 8">
    <name type="scientific">Streptomyces coryli</name>
    <dbReference type="NCBI Taxonomy" id="1128680"/>
    <lineage>
        <taxon>Bacteria</taxon>
        <taxon>Bacillati</taxon>
        <taxon>Actinomycetota</taxon>
        <taxon>Actinomycetes</taxon>
        <taxon>Kitasatosporales</taxon>
        <taxon>Streptomycetaceae</taxon>
        <taxon>Streptomyces</taxon>
    </lineage>
</organism>
<comment type="caution">
    <text evidence="7">The sequence shown here is derived from an EMBL/GenBank/DDBJ whole genome shotgun (WGS) entry which is preliminary data.</text>
</comment>
<dbReference type="InterPro" id="IPR004111">
    <property type="entry name" value="Repressor_TetR_C"/>
</dbReference>
<dbReference type="PANTHER" id="PTHR30055:SF151">
    <property type="entry name" value="TRANSCRIPTIONAL REGULATORY PROTEIN"/>
    <property type="match status" value="1"/>
</dbReference>
<feature type="domain" description="HTH tetR-type" evidence="6">
    <location>
        <begin position="23"/>
        <end position="83"/>
    </location>
</feature>
<dbReference type="InterPro" id="IPR050109">
    <property type="entry name" value="HTH-type_TetR-like_transc_reg"/>
</dbReference>
<dbReference type="RefSeq" id="WP_165243401.1">
    <property type="nucleotide sequence ID" value="NZ_JAAKZV010000245.1"/>
</dbReference>
<evidence type="ECO:0000256" key="4">
    <source>
        <dbReference type="PROSITE-ProRule" id="PRU00335"/>
    </source>
</evidence>
<dbReference type="EMBL" id="JAAKZV010000245">
    <property type="protein sequence ID" value="NGN68957.1"/>
    <property type="molecule type" value="Genomic_DNA"/>
</dbReference>
<dbReference type="Proteomes" id="UP000481583">
    <property type="component" value="Unassembled WGS sequence"/>
</dbReference>
<keyword evidence="1" id="KW-0805">Transcription regulation</keyword>
<evidence type="ECO:0000256" key="1">
    <source>
        <dbReference type="ARBA" id="ARBA00023015"/>
    </source>
</evidence>
<reference evidence="7 8" key="1">
    <citation type="submission" date="2020-02" db="EMBL/GenBank/DDBJ databases">
        <title>Whole-genome analyses of novel actinobacteria.</title>
        <authorList>
            <person name="Sahin N."/>
        </authorList>
    </citation>
    <scope>NUCLEOTIDE SEQUENCE [LARGE SCALE GENOMIC DNA]</scope>
    <source>
        <strain evidence="7 8">A7024</strain>
    </source>
</reference>
<dbReference type="Gene3D" id="1.10.357.10">
    <property type="entry name" value="Tetracycline Repressor, domain 2"/>
    <property type="match status" value="1"/>
</dbReference>
<dbReference type="PROSITE" id="PS50977">
    <property type="entry name" value="HTH_TETR_2"/>
    <property type="match status" value="1"/>
</dbReference>
<sequence>MPDSPGKPARTPVSRRDRPAKAPLSQEAIVSAGLDLLSSEGLPGLSLRKIATALDTGPASLYVYVSNLDELRALVLDRALGEVDLAAGADGPPRERLKAVLRSYQDVLLSRPGLARLASTTMARGKGALRLTETLLDCLAEAGVAGRDGAWGADLLLLQVTASAAEKSAWEEQGDVIEQVKQTYEHASATDYPRIHALGEQIFSGHGERWDWALDVVIEGIARVSGDR</sequence>
<gene>
    <name evidence="7" type="ORF">G5C51_34340</name>
</gene>
<keyword evidence="8" id="KW-1185">Reference proteome</keyword>